<evidence type="ECO:0000313" key="3">
    <source>
        <dbReference type="Proteomes" id="UP000182486"/>
    </source>
</evidence>
<gene>
    <name evidence="2" type="ORF">BG844_09525</name>
</gene>
<evidence type="ECO:0000313" key="2">
    <source>
        <dbReference type="EMBL" id="OJF14470.1"/>
    </source>
</evidence>
<evidence type="ECO:0000256" key="1">
    <source>
        <dbReference type="SAM" id="Phobius"/>
    </source>
</evidence>
<proteinExistence type="predicted"/>
<comment type="caution">
    <text evidence="2">The sequence shown here is derived from an EMBL/GenBank/DDBJ whole genome shotgun (WGS) entry which is preliminary data.</text>
</comment>
<name>A0A1K0GPY7_9ACTN</name>
<dbReference type="Proteomes" id="UP000182486">
    <property type="component" value="Unassembled WGS sequence"/>
</dbReference>
<keyword evidence="3" id="KW-1185">Reference proteome</keyword>
<keyword evidence="1" id="KW-0472">Membrane</keyword>
<dbReference type="RefSeq" id="WP_071804666.1">
    <property type="nucleotide sequence ID" value="NZ_MEIA01000097.1"/>
</dbReference>
<sequence>MTSTSTASIRAVWIGFALLTGILVGAATGLLSHVGGVPAPLAVVAGGSACGGAICLVLYLVRYATGDEDMRHTCSFAARDTSLTNTSRRCLGDPGILQGPNTAVSQHG</sequence>
<feature type="transmembrane region" description="Helical" evidence="1">
    <location>
        <begin position="37"/>
        <end position="61"/>
    </location>
</feature>
<dbReference type="AlphaFoldDB" id="A0A1K0GPY7"/>
<protein>
    <submittedName>
        <fullName evidence="2">Uncharacterized protein</fullName>
    </submittedName>
</protein>
<feature type="transmembrane region" description="Helical" evidence="1">
    <location>
        <begin position="12"/>
        <end position="31"/>
    </location>
</feature>
<keyword evidence="1" id="KW-0812">Transmembrane</keyword>
<accession>A0A1K0GPY7</accession>
<keyword evidence="1" id="KW-1133">Transmembrane helix</keyword>
<dbReference type="EMBL" id="MEIA01000097">
    <property type="protein sequence ID" value="OJF14470.1"/>
    <property type="molecule type" value="Genomic_DNA"/>
</dbReference>
<reference evidence="2 3" key="1">
    <citation type="submission" date="2016-09" db="EMBL/GenBank/DDBJ databases">
        <title>Couchioplanes caeruleus draft genome sequence.</title>
        <authorList>
            <person name="Sheehan J."/>
            <person name="Caffrey P."/>
        </authorList>
    </citation>
    <scope>NUCLEOTIDE SEQUENCE [LARGE SCALE GENOMIC DNA]</scope>
    <source>
        <strain evidence="2 3">DSM 43634</strain>
    </source>
</reference>
<organism evidence="2 3">
    <name type="scientific">Couchioplanes caeruleus subsp. caeruleus</name>
    <dbReference type="NCBI Taxonomy" id="56427"/>
    <lineage>
        <taxon>Bacteria</taxon>
        <taxon>Bacillati</taxon>
        <taxon>Actinomycetota</taxon>
        <taxon>Actinomycetes</taxon>
        <taxon>Micromonosporales</taxon>
        <taxon>Micromonosporaceae</taxon>
        <taxon>Couchioplanes</taxon>
    </lineage>
</organism>